<dbReference type="InterPro" id="IPR001555">
    <property type="entry name" value="GART_AS"/>
</dbReference>
<dbReference type="GO" id="GO:0005829">
    <property type="term" value="C:cytosol"/>
    <property type="evidence" value="ECO:0007669"/>
    <property type="project" value="TreeGrafter"/>
</dbReference>
<feature type="binding site" evidence="6">
    <location>
        <position position="107"/>
    </location>
    <ligand>
        <name>(6R)-10-formyltetrahydrofolate</name>
        <dbReference type="ChEBI" id="CHEBI:195366"/>
    </ligand>
</feature>
<dbReference type="Proteomes" id="UP000886005">
    <property type="component" value="Unassembled WGS sequence"/>
</dbReference>
<organism evidence="8">
    <name type="scientific">Caldithrix abyssi</name>
    <dbReference type="NCBI Taxonomy" id="187145"/>
    <lineage>
        <taxon>Bacteria</taxon>
        <taxon>Pseudomonadati</taxon>
        <taxon>Calditrichota</taxon>
        <taxon>Calditrichia</taxon>
        <taxon>Calditrichales</taxon>
        <taxon>Calditrichaceae</taxon>
        <taxon>Caldithrix</taxon>
    </lineage>
</organism>
<dbReference type="UniPathway" id="UPA00074">
    <property type="reaction ID" value="UER00126"/>
</dbReference>
<feature type="site" description="Raises pKa of active site His" evidence="6">
    <location>
        <position position="150"/>
    </location>
</feature>
<evidence type="ECO:0000259" key="7">
    <source>
        <dbReference type="Pfam" id="PF00551"/>
    </source>
</evidence>
<accession>A0A7V1PUV2</accession>
<dbReference type="AlphaFoldDB" id="A0A7V1PUV2"/>
<dbReference type="EMBL" id="DRLD01000129">
    <property type="protein sequence ID" value="HED09992.1"/>
    <property type="molecule type" value="Genomic_DNA"/>
</dbReference>
<comment type="caution">
    <text evidence="8">The sequence shown here is derived from an EMBL/GenBank/DDBJ whole genome shotgun (WGS) entry which is preliminary data.</text>
</comment>
<proteinExistence type="inferred from homology"/>
<comment type="similarity">
    <text evidence="4 6">Belongs to the GART family.</text>
</comment>
<dbReference type="SUPFAM" id="SSF53328">
    <property type="entry name" value="Formyltransferase"/>
    <property type="match status" value="1"/>
</dbReference>
<name>A0A7V1PUV2_CALAY</name>
<dbReference type="Pfam" id="PF00551">
    <property type="entry name" value="Formyl_trans_N"/>
    <property type="match status" value="1"/>
</dbReference>
<evidence type="ECO:0000313" key="8">
    <source>
        <dbReference type="EMBL" id="HED09992.1"/>
    </source>
</evidence>
<dbReference type="PROSITE" id="PS00373">
    <property type="entry name" value="GART"/>
    <property type="match status" value="1"/>
</dbReference>
<comment type="caution">
    <text evidence="6">Lacks conserved residue(s) required for the propagation of feature annotation.</text>
</comment>
<dbReference type="GO" id="GO:0006189">
    <property type="term" value="P:'de novo' IMP biosynthetic process"/>
    <property type="evidence" value="ECO:0007669"/>
    <property type="project" value="UniProtKB-UniRule"/>
</dbReference>
<keyword evidence="2 6" id="KW-0808">Transferase</keyword>
<dbReference type="EC" id="2.1.2.2" evidence="6"/>
<evidence type="ECO:0000256" key="6">
    <source>
        <dbReference type="HAMAP-Rule" id="MF_01930"/>
    </source>
</evidence>
<dbReference type="InterPro" id="IPR036477">
    <property type="entry name" value="Formyl_transf_N_sf"/>
</dbReference>
<dbReference type="InterPro" id="IPR002376">
    <property type="entry name" value="Formyl_transf_N"/>
</dbReference>
<dbReference type="PANTHER" id="PTHR43369">
    <property type="entry name" value="PHOSPHORIBOSYLGLYCINAMIDE FORMYLTRANSFERASE"/>
    <property type="match status" value="1"/>
</dbReference>
<dbReference type="HAMAP" id="MF_01930">
    <property type="entry name" value="PurN"/>
    <property type="match status" value="1"/>
</dbReference>
<gene>
    <name evidence="6 8" type="primary">purN</name>
    <name evidence="8" type="ORF">ENJ10_04845</name>
</gene>
<comment type="pathway">
    <text evidence="1 6">Purine metabolism; IMP biosynthesis via de novo pathway; N(2)-formyl-N(1)-(5-phospho-D-ribosyl)glycinamide from N(1)-(5-phospho-D-ribosyl)glycinamide (10-formyl THF route): step 1/1.</text>
</comment>
<evidence type="ECO:0000256" key="5">
    <source>
        <dbReference type="ARBA" id="ARBA00047664"/>
    </source>
</evidence>
<comment type="function">
    <text evidence="6">Catalyzes the transfer of a formyl group from 10-formyltetrahydrofolate to 5-phospho-ribosyl-glycinamide (GAR), producing 5-phospho-ribosyl-N-formylglycinamide (FGAR) and tetrahydrofolate.</text>
</comment>
<keyword evidence="3 6" id="KW-0658">Purine biosynthesis</keyword>
<evidence type="ECO:0000256" key="1">
    <source>
        <dbReference type="ARBA" id="ARBA00005054"/>
    </source>
</evidence>
<comment type="catalytic activity">
    <reaction evidence="5 6">
        <text>N(1)-(5-phospho-beta-D-ribosyl)glycinamide + (6R)-10-formyltetrahydrofolate = N(2)-formyl-N(1)-(5-phospho-beta-D-ribosyl)glycinamide + (6S)-5,6,7,8-tetrahydrofolate + H(+)</text>
        <dbReference type="Rhea" id="RHEA:15053"/>
        <dbReference type="ChEBI" id="CHEBI:15378"/>
        <dbReference type="ChEBI" id="CHEBI:57453"/>
        <dbReference type="ChEBI" id="CHEBI:143788"/>
        <dbReference type="ChEBI" id="CHEBI:147286"/>
        <dbReference type="ChEBI" id="CHEBI:195366"/>
        <dbReference type="EC" id="2.1.2.2"/>
    </reaction>
</comment>
<feature type="active site" description="Proton donor" evidence="6">
    <location>
        <position position="109"/>
    </location>
</feature>
<dbReference type="CDD" id="cd08645">
    <property type="entry name" value="FMT_core_GART"/>
    <property type="match status" value="1"/>
</dbReference>
<evidence type="ECO:0000256" key="2">
    <source>
        <dbReference type="ARBA" id="ARBA00022679"/>
    </source>
</evidence>
<sequence>MKNIAVLATGRGTNFKSLCRAGLQKQFPGKIALLVAGRENIGALDVAEEFNIPRYVLDPKHFPSQEQYNTELEALLSRFDIHWIALAGWLRKIAAELIEKYPNRIVNIHPALLPFFGGRGMYGMHVHRAVWESGMLVSGATVHFVDEQYDHGAIIMQQCVALSPEDKADDIARKVLRAEHELFPKALKRVLSTPYTVKNNRVCFKPGA</sequence>
<dbReference type="Gene3D" id="3.40.50.170">
    <property type="entry name" value="Formyl transferase, N-terminal domain"/>
    <property type="match status" value="1"/>
</dbReference>
<dbReference type="PANTHER" id="PTHR43369:SF2">
    <property type="entry name" value="PHOSPHORIBOSYLGLYCINAMIDE FORMYLTRANSFERASE"/>
    <property type="match status" value="1"/>
</dbReference>
<evidence type="ECO:0000256" key="4">
    <source>
        <dbReference type="ARBA" id="ARBA00038440"/>
    </source>
</evidence>
<dbReference type="GO" id="GO:0004644">
    <property type="term" value="F:phosphoribosylglycinamide formyltransferase activity"/>
    <property type="evidence" value="ECO:0007669"/>
    <property type="project" value="UniProtKB-UniRule"/>
</dbReference>
<dbReference type="NCBIfam" id="TIGR00639">
    <property type="entry name" value="PurN"/>
    <property type="match status" value="1"/>
</dbReference>
<dbReference type="InterPro" id="IPR004607">
    <property type="entry name" value="GART"/>
</dbReference>
<feature type="binding site" evidence="6">
    <location>
        <begin position="12"/>
        <end position="14"/>
    </location>
    <ligand>
        <name>N(1)-(5-phospho-beta-D-ribosyl)glycinamide</name>
        <dbReference type="ChEBI" id="CHEBI:143788"/>
    </ligand>
</feature>
<protein>
    <recommendedName>
        <fullName evidence="6">Phosphoribosylglycinamide formyltransferase</fullName>
        <ecNumber evidence="6">2.1.2.2</ecNumber>
    </recommendedName>
    <alternativeName>
        <fullName evidence="6">5'-phosphoribosylglycinamide transformylase</fullName>
    </alternativeName>
    <alternativeName>
        <fullName evidence="6">GAR transformylase</fullName>
        <shortName evidence="6">GART</shortName>
    </alternativeName>
</protein>
<evidence type="ECO:0000256" key="3">
    <source>
        <dbReference type="ARBA" id="ARBA00022755"/>
    </source>
</evidence>
<feature type="domain" description="Formyl transferase N-terminal" evidence="7">
    <location>
        <begin position="2"/>
        <end position="187"/>
    </location>
</feature>
<reference evidence="8" key="1">
    <citation type="journal article" date="2020" name="mSystems">
        <title>Genome- and Community-Level Interaction Insights into Carbon Utilization and Element Cycling Functions of Hydrothermarchaeota in Hydrothermal Sediment.</title>
        <authorList>
            <person name="Zhou Z."/>
            <person name="Liu Y."/>
            <person name="Xu W."/>
            <person name="Pan J."/>
            <person name="Luo Z.H."/>
            <person name="Li M."/>
        </authorList>
    </citation>
    <scope>NUCLEOTIDE SEQUENCE [LARGE SCALE GENOMIC DNA]</scope>
    <source>
        <strain evidence="8">HyVt-456</strain>
    </source>
</reference>